<dbReference type="KEGG" id="sphk:SKP52_01675"/>
<dbReference type="OrthoDB" id="7804209at2"/>
<dbReference type="InterPro" id="IPR011010">
    <property type="entry name" value="DNA_brk_join_enz"/>
</dbReference>
<dbReference type="GO" id="GO:0015074">
    <property type="term" value="P:DNA integration"/>
    <property type="evidence" value="ECO:0007669"/>
    <property type="project" value="InterPro"/>
</dbReference>
<dbReference type="RefSeq" id="WP_039570960.1">
    <property type="nucleotide sequence ID" value="NZ_CP009122.1"/>
</dbReference>
<accession>A0A0A7PH69</accession>
<dbReference type="SUPFAM" id="SSF56349">
    <property type="entry name" value="DNA breaking-rejoining enzymes"/>
    <property type="match status" value="1"/>
</dbReference>
<name>A0A0A7PH69_9SPHN</name>
<evidence type="ECO:0008006" key="4">
    <source>
        <dbReference type="Google" id="ProtNLM"/>
    </source>
</evidence>
<sequence>MVRNRLDRTLRLEPTPTDHPVELAEIQFRDEWGRIVQRFDPALLGMPDDISAAISRAFRDHDVASSAATRTSRWFALRVFGRFLCEDGRVRRAVDLDTATIRRFITWLAKPTNGRRRGVQSQSGQLGMIRPVLKRAIADNPGLFAPGFAVPNNAIPLAGVQRLPQDRLTTSAMRALLAVCYAEIDTAWDRFQHGQTIVALPNLPLHGGRTAERDRWIWKLHRLGHGVMPPARGSDLNKPDRQRIADAGGFRELESYLHLTTDTLVAFYIVLLIQTAANAGPLRQIKRDCLVPHPLERHRVMVEWVKPRAGGKVKRMQRRSFDNRRPYAAPRLIEKLLAMTAPLLPHVEPSRRDRLFLHRFLMTTGRLERDHHAGHIVQATLRSAMLRFYERQNAAIASWNEAHPEKPRALLPDFSPKLFRSSMASAHYTASQGDIMAAKAVLNHASVATTDIYVDGDAVRRLERDTIARLQALMITWVCGETISDRSQHRGADTGAPVTALFGHDCLRPTDSGHAHPGRVCPKLGGCLACPGLIVPIDPDHLARIVQATWHLEAARERIDPIRFGLFYAPSLQVLTQDLLPAFPPEMMPDAERLMCALPSLPDLE</sequence>
<dbReference type="Proteomes" id="UP000030907">
    <property type="component" value="Chromosome"/>
</dbReference>
<proteinExistence type="predicted"/>
<dbReference type="Gene3D" id="1.10.443.10">
    <property type="entry name" value="Intergrase catalytic core"/>
    <property type="match status" value="1"/>
</dbReference>
<evidence type="ECO:0000313" key="3">
    <source>
        <dbReference type="Proteomes" id="UP000030907"/>
    </source>
</evidence>
<reference evidence="2 3" key="1">
    <citation type="journal article" date="2015" name="Int. J. Syst. Evol. Microbiol.">
        <title>Description of Sphingopyxis fribergensis sp. nov. - a soil bacterium with the ability to degrade styrene and phenylacetic acid.</title>
        <authorList>
            <person name="Oelschlagel M."/>
            <person name="Ruckert C."/>
            <person name="Kalinowski J."/>
            <person name="Schmidt G."/>
            <person name="Schlomann M."/>
            <person name="Tischler D."/>
        </authorList>
    </citation>
    <scope>NUCLEOTIDE SEQUENCE [LARGE SCALE GENOMIC DNA]</scope>
    <source>
        <strain evidence="2 3">Kp5.2</strain>
    </source>
</reference>
<dbReference type="GO" id="GO:0003677">
    <property type="term" value="F:DNA binding"/>
    <property type="evidence" value="ECO:0007669"/>
    <property type="project" value="InterPro"/>
</dbReference>
<gene>
    <name evidence="2" type="ORF">SKP52_01675</name>
</gene>
<dbReference type="AlphaFoldDB" id="A0A0A7PH69"/>
<keyword evidence="1" id="KW-0233">DNA recombination</keyword>
<keyword evidence="3" id="KW-1185">Reference proteome</keyword>
<dbReference type="HOGENOM" id="CLU_466837_0_0_5"/>
<dbReference type="EMBL" id="CP009122">
    <property type="protein sequence ID" value="AJA07272.1"/>
    <property type="molecule type" value="Genomic_DNA"/>
</dbReference>
<dbReference type="InterPro" id="IPR013762">
    <property type="entry name" value="Integrase-like_cat_sf"/>
</dbReference>
<protein>
    <recommendedName>
        <fullName evidence="4">Site-specific integrase</fullName>
    </recommendedName>
</protein>
<dbReference type="GO" id="GO:0006310">
    <property type="term" value="P:DNA recombination"/>
    <property type="evidence" value="ECO:0007669"/>
    <property type="project" value="UniProtKB-KW"/>
</dbReference>
<evidence type="ECO:0000256" key="1">
    <source>
        <dbReference type="ARBA" id="ARBA00023172"/>
    </source>
</evidence>
<dbReference type="STRING" id="1515612.SKP52_01675"/>
<evidence type="ECO:0000313" key="2">
    <source>
        <dbReference type="EMBL" id="AJA07272.1"/>
    </source>
</evidence>
<organism evidence="2 3">
    <name type="scientific">Sphingopyxis fribergensis</name>
    <dbReference type="NCBI Taxonomy" id="1515612"/>
    <lineage>
        <taxon>Bacteria</taxon>
        <taxon>Pseudomonadati</taxon>
        <taxon>Pseudomonadota</taxon>
        <taxon>Alphaproteobacteria</taxon>
        <taxon>Sphingomonadales</taxon>
        <taxon>Sphingomonadaceae</taxon>
        <taxon>Sphingopyxis</taxon>
    </lineage>
</organism>